<dbReference type="PANTHER" id="PTHR43086:SF3">
    <property type="entry name" value="NADP-DEPENDENT 3-HYDROXY ACID DEHYDROGENASE YDFG"/>
    <property type="match status" value="1"/>
</dbReference>
<dbReference type="EC" id="1.1.1.298" evidence="4"/>
<name>A0A4R3KM42_9SPHI</name>
<evidence type="ECO:0000256" key="4">
    <source>
        <dbReference type="ARBA" id="ARBA00044050"/>
    </source>
</evidence>
<dbReference type="OrthoDB" id="1235794at2"/>
<dbReference type="CDD" id="cd05233">
    <property type="entry name" value="SDR_c"/>
    <property type="match status" value="1"/>
</dbReference>
<evidence type="ECO:0000256" key="7">
    <source>
        <dbReference type="ARBA" id="ARBA00044271"/>
    </source>
</evidence>
<keyword evidence="2" id="KW-0560">Oxidoreductase</keyword>
<dbReference type="EMBL" id="SMAD01000013">
    <property type="protein sequence ID" value="TCS85291.1"/>
    <property type="molecule type" value="Genomic_DNA"/>
</dbReference>
<evidence type="ECO:0000256" key="6">
    <source>
        <dbReference type="ARBA" id="ARBA00044065"/>
    </source>
</evidence>
<evidence type="ECO:0000256" key="10">
    <source>
        <dbReference type="ARBA" id="ARBA00047274"/>
    </source>
</evidence>
<dbReference type="PROSITE" id="PS00061">
    <property type="entry name" value="ADH_SHORT"/>
    <property type="match status" value="1"/>
</dbReference>
<evidence type="ECO:0000313" key="12">
    <source>
        <dbReference type="EMBL" id="TCS85291.1"/>
    </source>
</evidence>
<proteinExistence type="inferred from homology"/>
<reference evidence="12 13" key="1">
    <citation type="submission" date="2019-03" db="EMBL/GenBank/DDBJ databases">
        <title>Genomic Encyclopedia of Type Strains, Phase IV (KMG-IV): sequencing the most valuable type-strain genomes for metagenomic binning, comparative biology and taxonomic classification.</title>
        <authorList>
            <person name="Goeker M."/>
        </authorList>
    </citation>
    <scope>NUCLEOTIDE SEQUENCE [LARGE SCALE GENOMIC DNA]</scope>
    <source>
        <strain evidence="12 13">DSM 21100</strain>
    </source>
</reference>
<gene>
    <name evidence="12" type="ORF">EDD80_11327</name>
</gene>
<dbReference type="Proteomes" id="UP000295807">
    <property type="component" value="Unassembled WGS sequence"/>
</dbReference>
<dbReference type="GO" id="GO:0035527">
    <property type="term" value="F:3-hydroxypropionate dehydrogenase (NADP+) activity"/>
    <property type="evidence" value="ECO:0007669"/>
    <property type="project" value="UniProtKB-EC"/>
</dbReference>
<sequence>MNAEPSFTLITGASMGIGKALAEECARRQMNLLLVALPDPELDRLASGLRKKYGVRIHVFGLDMLAADAPRRIYEWCVENNFAVDKLVNNIGIGGRSDFETSTLPELDSMLILNIKTATFLSKLFVERLKRHPRSYILNVGSAAGFFHVPHKAVYSATKAYLYSLTRALRSELKPLGVHVTLLAPGGANNKHDPVVHRKVNGWLHRNLHHSPEYIARTALDGMLKGRNLIVPGFLPKVYIRLSKAFPASVVDAVVRVIFRNR</sequence>
<evidence type="ECO:0000313" key="13">
    <source>
        <dbReference type="Proteomes" id="UP000295807"/>
    </source>
</evidence>
<evidence type="ECO:0000256" key="2">
    <source>
        <dbReference type="ARBA" id="ARBA00023002"/>
    </source>
</evidence>
<dbReference type="SUPFAM" id="SSF51735">
    <property type="entry name" value="NAD(P)-binding Rossmann-fold domains"/>
    <property type="match status" value="1"/>
</dbReference>
<dbReference type="RefSeq" id="WP_132130286.1">
    <property type="nucleotide sequence ID" value="NZ_CP042432.1"/>
</dbReference>
<dbReference type="InterPro" id="IPR020904">
    <property type="entry name" value="Sc_DH/Rdtase_CS"/>
</dbReference>
<protein>
    <recommendedName>
        <fullName evidence="6">NADP-dependent 3-hydroxy acid dehydrogenase YdfG</fullName>
        <ecNumber evidence="4">1.1.1.298</ecNumber>
        <ecNumber evidence="5">1.1.1.381</ecNumber>
    </recommendedName>
    <alternativeName>
        <fullName evidence="8">L-allo-threonine dehydrogenase</fullName>
    </alternativeName>
    <alternativeName>
        <fullName evidence="7">Malonic semialdehyde reductase</fullName>
    </alternativeName>
</protein>
<dbReference type="AlphaFoldDB" id="A0A4R3KM42"/>
<organism evidence="12 13">
    <name type="scientific">Anseongella ginsenosidimutans</name>
    <dbReference type="NCBI Taxonomy" id="496056"/>
    <lineage>
        <taxon>Bacteria</taxon>
        <taxon>Pseudomonadati</taxon>
        <taxon>Bacteroidota</taxon>
        <taxon>Sphingobacteriia</taxon>
        <taxon>Sphingobacteriales</taxon>
        <taxon>Sphingobacteriaceae</taxon>
        <taxon>Anseongella</taxon>
    </lineage>
</organism>
<keyword evidence="13" id="KW-1185">Reference proteome</keyword>
<dbReference type="Gene3D" id="3.40.50.720">
    <property type="entry name" value="NAD(P)-binding Rossmann-like Domain"/>
    <property type="match status" value="1"/>
</dbReference>
<evidence type="ECO:0000256" key="3">
    <source>
        <dbReference type="ARBA" id="ARBA00043812"/>
    </source>
</evidence>
<comment type="function">
    <text evidence="9">NADP-dependent dehydrogenase with broad substrate specificity acting on 3-hydroxy acids. Catalyzes the NADP-dependent oxidation of L-allo-threonine to L-2-amino-3-keto-butyrate, which is spontaneously decarboxylated into aminoacetone. Also acts on D-threonine, L-serine, D-serine, D-3-hydroxyisobutyrate, L-3-hydroxyisobutyrate, D-glycerate and L-glycerate. Able to catalyze the reduction of the malonic semialdehyde to 3-hydroxypropionic acid. YdfG is apparently supplementing RutE, the presumed malonic semialdehyde reductase involved in pyrimidine degradation since both are able to detoxify malonic semialdehyde.</text>
</comment>
<dbReference type="PIRSF" id="PIRSF000126">
    <property type="entry name" value="11-beta-HSD1"/>
    <property type="match status" value="1"/>
</dbReference>
<dbReference type="PRINTS" id="PR00080">
    <property type="entry name" value="SDRFAMILY"/>
</dbReference>
<dbReference type="InterPro" id="IPR036291">
    <property type="entry name" value="NAD(P)-bd_dom_sf"/>
</dbReference>
<comment type="catalytic activity">
    <reaction evidence="10">
        <text>3-hydroxypropanoate + NADP(+) = 3-oxopropanoate + NADPH + H(+)</text>
        <dbReference type="Rhea" id="RHEA:26438"/>
        <dbReference type="ChEBI" id="CHEBI:15378"/>
        <dbReference type="ChEBI" id="CHEBI:16510"/>
        <dbReference type="ChEBI" id="CHEBI:33190"/>
        <dbReference type="ChEBI" id="CHEBI:57783"/>
        <dbReference type="ChEBI" id="CHEBI:58349"/>
        <dbReference type="EC" id="1.1.1.298"/>
    </reaction>
</comment>
<comment type="similarity">
    <text evidence="1 11">Belongs to the short-chain dehydrogenases/reductases (SDR) family.</text>
</comment>
<evidence type="ECO:0000256" key="1">
    <source>
        <dbReference type="ARBA" id="ARBA00006484"/>
    </source>
</evidence>
<dbReference type="PRINTS" id="PR00081">
    <property type="entry name" value="GDHRDH"/>
</dbReference>
<evidence type="ECO:0000256" key="5">
    <source>
        <dbReference type="ARBA" id="ARBA00044059"/>
    </source>
</evidence>
<evidence type="ECO:0000256" key="9">
    <source>
        <dbReference type="ARBA" id="ARBA00045650"/>
    </source>
</evidence>
<evidence type="ECO:0000256" key="11">
    <source>
        <dbReference type="RuleBase" id="RU000363"/>
    </source>
</evidence>
<comment type="caution">
    <text evidence="12">The sequence shown here is derived from an EMBL/GenBank/DDBJ whole genome shotgun (WGS) entry which is preliminary data.</text>
</comment>
<accession>A0A4R3KM42</accession>
<dbReference type="Pfam" id="PF00106">
    <property type="entry name" value="adh_short"/>
    <property type="match status" value="1"/>
</dbReference>
<comment type="catalytic activity">
    <reaction evidence="3">
        <text>L-allo-threonine + NADP(+) = aminoacetone + CO2 + NADPH</text>
        <dbReference type="Rhea" id="RHEA:43524"/>
        <dbReference type="ChEBI" id="CHEBI:16526"/>
        <dbReference type="ChEBI" id="CHEBI:57783"/>
        <dbReference type="ChEBI" id="CHEBI:58320"/>
        <dbReference type="ChEBI" id="CHEBI:58349"/>
        <dbReference type="ChEBI" id="CHEBI:58585"/>
        <dbReference type="EC" id="1.1.1.381"/>
    </reaction>
</comment>
<evidence type="ECO:0000256" key="8">
    <source>
        <dbReference type="ARBA" id="ARBA00044349"/>
    </source>
</evidence>
<dbReference type="InterPro" id="IPR002347">
    <property type="entry name" value="SDR_fam"/>
</dbReference>
<dbReference type="PANTHER" id="PTHR43086">
    <property type="entry name" value="VERY-LONG-CHAIN 3-OXOOACYL-COA REDUCTASE"/>
    <property type="match status" value="1"/>
</dbReference>
<dbReference type="EC" id="1.1.1.381" evidence="5"/>